<dbReference type="AlphaFoldDB" id="A0A4P7NCE8"/>
<proteinExistence type="predicted"/>
<reference evidence="2 3" key="1">
    <citation type="journal article" date="2019" name="Mol. Biol. Evol.">
        <title>Blast fungal genomes show frequent chromosomal changes, gene gains and losses, and effector gene turnover.</title>
        <authorList>
            <person name="Gomez Luciano L.B."/>
            <person name="Jason Tsai I."/>
            <person name="Chuma I."/>
            <person name="Tosa Y."/>
            <person name="Chen Y.H."/>
            <person name="Li J.Y."/>
            <person name="Li M.Y."/>
            <person name="Jade Lu M.Y."/>
            <person name="Nakayashiki H."/>
            <person name="Li W.H."/>
        </authorList>
    </citation>
    <scope>NUCLEOTIDE SEQUENCE [LARGE SCALE GENOMIC DNA]</scope>
    <source>
        <strain evidence="2">MZ5-1-6</strain>
    </source>
</reference>
<feature type="region of interest" description="Disordered" evidence="1">
    <location>
        <begin position="99"/>
        <end position="214"/>
    </location>
</feature>
<evidence type="ECO:0000313" key="2">
    <source>
        <dbReference type="EMBL" id="QBZ58210.1"/>
    </source>
</evidence>
<accession>A0A4P7NCE8</accession>
<evidence type="ECO:0000313" key="3">
    <source>
        <dbReference type="Proteomes" id="UP000294847"/>
    </source>
</evidence>
<feature type="compositionally biased region" description="Basic and acidic residues" evidence="1">
    <location>
        <begin position="118"/>
        <end position="141"/>
    </location>
</feature>
<feature type="compositionally biased region" description="Polar residues" evidence="1">
    <location>
        <begin position="145"/>
        <end position="162"/>
    </location>
</feature>
<sequence length="214" mass="23409">MPQTILTRSPSLLCLPFVYTSGHSIITNTQDDQEDLFGDSPGEIDPEILQEILGKDREQVRGRGPGSGPTRPQPSLLLPRRPQTPKTLGVVETGQATVITIDDDDTSSNGSYQAKKIAIPEDPPRSAEEERRHKAREEGMEHSTPAIQHSLVSTGPAQQPQGPNLRRPGNSQAAVVAVDEENNNDNDDNDDTSSPRFYHTETITVPDDEGDIRI</sequence>
<dbReference type="Proteomes" id="UP000294847">
    <property type="component" value="Chromosome 3"/>
</dbReference>
<feature type="region of interest" description="Disordered" evidence="1">
    <location>
        <begin position="55"/>
        <end position="87"/>
    </location>
</feature>
<protein>
    <submittedName>
        <fullName evidence="2">Uncharacterized protein</fullName>
    </submittedName>
</protein>
<organism evidence="2 3">
    <name type="scientific">Pyricularia oryzae</name>
    <name type="common">Rice blast fungus</name>
    <name type="synonym">Magnaporthe oryzae</name>
    <dbReference type="NCBI Taxonomy" id="318829"/>
    <lineage>
        <taxon>Eukaryota</taxon>
        <taxon>Fungi</taxon>
        <taxon>Dikarya</taxon>
        <taxon>Ascomycota</taxon>
        <taxon>Pezizomycotina</taxon>
        <taxon>Sordariomycetes</taxon>
        <taxon>Sordariomycetidae</taxon>
        <taxon>Magnaporthales</taxon>
        <taxon>Pyriculariaceae</taxon>
        <taxon>Pyricularia</taxon>
    </lineage>
</organism>
<feature type="compositionally biased region" description="Acidic residues" evidence="1">
    <location>
        <begin position="178"/>
        <end position="191"/>
    </location>
</feature>
<gene>
    <name evidence="2" type="ORF">PoMZ_03155</name>
</gene>
<name>A0A4P7NCE8_PYROR</name>
<evidence type="ECO:0000256" key="1">
    <source>
        <dbReference type="SAM" id="MobiDB-lite"/>
    </source>
</evidence>
<dbReference type="EMBL" id="CP034206">
    <property type="protein sequence ID" value="QBZ58210.1"/>
    <property type="molecule type" value="Genomic_DNA"/>
</dbReference>
<feature type="compositionally biased region" description="Low complexity" evidence="1">
    <location>
        <begin position="68"/>
        <end position="85"/>
    </location>
</feature>